<dbReference type="SUPFAM" id="SSF88946">
    <property type="entry name" value="Sigma2 domain of RNA polymerase sigma factors"/>
    <property type="match status" value="1"/>
</dbReference>
<dbReference type="AlphaFoldDB" id="A0A1H7RAN0"/>
<dbReference type="SUPFAM" id="SSF88659">
    <property type="entry name" value="Sigma3 and sigma4 domains of RNA polymerase sigma factors"/>
    <property type="match status" value="1"/>
</dbReference>
<evidence type="ECO:0000256" key="1">
    <source>
        <dbReference type="ARBA" id="ARBA00010641"/>
    </source>
</evidence>
<keyword evidence="4" id="KW-0238">DNA-binding</keyword>
<dbReference type="InterPro" id="IPR039425">
    <property type="entry name" value="RNA_pol_sigma-70-like"/>
</dbReference>
<evidence type="ECO:0000313" key="7">
    <source>
        <dbReference type="EMBL" id="SEL57360.1"/>
    </source>
</evidence>
<evidence type="ECO:0000256" key="5">
    <source>
        <dbReference type="ARBA" id="ARBA00023163"/>
    </source>
</evidence>
<dbReference type="InterPro" id="IPR036388">
    <property type="entry name" value="WH-like_DNA-bd_sf"/>
</dbReference>
<reference evidence="8" key="1">
    <citation type="submission" date="2016-10" db="EMBL/GenBank/DDBJ databases">
        <authorList>
            <person name="Varghese N."/>
            <person name="Submissions S."/>
        </authorList>
    </citation>
    <scope>NUCLEOTIDE SEQUENCE [LARGE SCALE GENOMIC DNA]</scope>
    <source>
        <strain evidence="8">Jip14</strain>
    </source>
</reference>
<dbReference type="PANTHER" id="PTHR43133">
    <property type="entry name" value="RNA POLYMERASE ECF-TYPE SIGMA FACTO"/>
    <property type="match status" value="1"/>
</dbReference>
<evidence type="ECO:0000256" key="2">
    <source>
        <dbReference type="ARBA" id="ARBA00023015"/>
    </source>
</evidence>
<keyword evidence="2" id="KW-0805">Transcription regulation</keyword>
<dbReference type="InterPro" id="IPR013324">
    <property type="entry name" value="RNA_pol_sigma_r3/r4-like"/>
</dbReference>
<name>A0A1H7RAN0_9SPHI</name>
<dbReference type="NCBIfam" id="TIGR02937">
    <property type="entry name" value="sigma70-ECF"/>
    <property type="match status" value="1"/>
</dbReference>
<dbReference type="GO" id="GO:0006352">
    <property type="term" value="P:DNA-templated transcription initiation"/>
    <property type="evidence" value="ECO:0007669"/>
    <property type="project" value="InterPro"/>
</dbReference>
<evidence type="ECO:0000256" key="4">
    <source>
        <dbReference type="ARBA" id="ARBA00023125"/>
    </source>
</evidence>
<organism evidence="7 8">
    <name type="scientific">Parapedobacter koreensis</name>
    <dbReference type="NCBI Taxonomy" id="332977"/>
    <lineage>
        <taxon>Bacteria</taxon>
        <taxon>Pseudomonadati</taxon>
        <taxon>Bacteroidota</taxon>
        <taxon>Sphingobacteriia</taxon>
        <taxon>Sphingobacteriales</taxon>
        <taxon>Sphingobacteriaceae</taxon>
        <taxon>Parapedobacter</taxon>
    </lineage>
</organism>
<feature type="domain" description="RNA polymerase sigma factor 70 region 4 type 2" evidence="6">
    <location>
        <begin position="128"/>
        <end position="178"/>
    </location>
</feature>
<dbReference type="InterPro" id="IPR013325">
    <property type="entry name" value="RNA_pol_sigma_r2"/>
</dbReference>
<evidence type="ECO:0000259" key="6">
    <source>
        <dbReference type="Pfam" id="PF08281"/>
    </source>
</evidence>
<comment type="similarity">
    <text evidence="1">Belongs to the sigma-70 factor family. ECF subfamily.</text>
</comment>
<evidence type="ECO:0000313" key="8">
    <source>
        <dbReference type="Proteomes" id="UP000198916"/>
    </source>
</evidence>
<dbReference type="GO" id="GO:0016987">
    <property type="term" value="F:sigma factor activity"/>
    <property type="evidence" value="ECO:0007669"/>
    <property type="project" value="UniProtKB-KW"/>
</dbReference>
<dbReference type="Proteomes" id="UP000198916">
    <property type="component" value="Unassembled WGS sequence"/>
</dbReference>
<dbReference type="PANTHER" id="PTHR43133:SF8">
    <property type="entry name" value="RNA POLYMERASE SIGMA FACTOR HI_1459-RELATED"/>
    <property type="match status" value="1"/>
</dbReference>
<dbReference type="RefSeq" id="WP_177181163.1">
    <property type="nucleotide sequence ID" value="NZ_FNZR01000007.1"/>
</dbReference>
<protein>
    <submittedName>
        <fullName evidence="7">RNA polymerase sigma factor, sigma-70 family</fullName>
    </submittedName>
</protein>
<dbReference type="InterPro" id="IPR013249">
    <property type="entry name" value="RNA_pol_sigma70_r4_t2"/>
</dbReference>
<dbReference type="EMBL" id="FNZR01000007">
    <property type="protein sequence ID" value="SEL57360.1"/>
    <property type="molecule type" value="Genomic_DNA"/>
</dbReference>
<proteinExistence type="inferred from homology"/>
<dbReference type="Gene3D" id="1.10.10.10">
    <property type="entry name" value="Winged helix-like DNA-binding domain superfamily/Winged helix DNA-binding domain"/>
    <property type="match status" value="1"/>
</dbReference>
<keyword evidence="5" id="KW-0804">Transcription</keyword>
<gene>
    <name evidence="7" type="ORF">SAMN05421740_1073</name>
</gene>
<dbReference type="InterPro" id="IPR014284">
    <property type="entry name" value="RNA_pol_sigma-70_dom"/>
</dbReference>
<dbReference type="Pfam" id="PF08281">
    <property type="entry name" value="Sigma70_r4_2"/>
    <property type="match status" value="1"/>
</dbReference>
<dbReference type="GO" id="GO:0003677">
    <property type="term" value="F:DNA binding"/>
    <property type="evidence" value="ECO:0007669"/>
    <property type="project" value="UniProtKB-KW"/>
</dbReference>
<dbReference type="Gene3D" id="1.10.1740.10">
    <property type="match status" value="1"/>
</dbReference>
<evidence type="ECO:0000256" key="3">
    <source>
        <dbReference type="ARBA" id="ARBA00023082"/>
    </source>
</evidence>
<sequence length="192" mass="22172">MKRNTDLTKTDLFKQLGEHHKPALDAIYDRYKGKLERYILKVAASPDPRVNEIISEVLEVMWARREEIAKKVDPELWMFGITRNRIRKSIASQLKAADYNEPLADRHYELPGGTPADAKIEIAELEQYMMEVIDQLPPRQREVVLKRWLGGLDNREIAQRHGTTLQTVKNQLTSALKTIANKLVNRVNSLLM</sequence>
<keyword evidence="3" id="KW-0731">Sigma factor</keyword>
<accession>A0A1H7RAN0</accession>
<keyword evidence="8" id="KW-1185">Reference proteome</keyword>
<dbReference type="STRING" id="332977.SAMN05421740_1073"/>